<dbReference type="RefSeq" id="WP_022741834.1">
    <property type="nucleotide sequence ID" value="NC_022568.1"/>
</dbReference>
<proteinExistence type="predicted"/>
<evidence type="ECO:0000313" key="1">
    <source>
        <dbReference type="EMBL" id="CDG45116.1"/>
    </source>
</evidence>
<dbReference type="AlphaFoldDB" id="A0A3Q0NDW5"/>
<dbReference type="Proteomes" id="UP000016703">
    <property type="component" value="Chromosome"/>
</dbReference>
<organism evidence="1 2">
    <name type="scientific">Listeria monocytogenes serotype 1/2a (strain EGD / Mackaness)</name>
    <dbReference type="NCBI Taxonomy" id="1334565"/>
    <lineage>
        <taxon>Bacteria</taxon>
        <taxon>Bacillati</taxon>
        <taxon>Bacillota</taxon>
        <taxon>Bacilli</taxon>
        <taxon>Bacillales</taxon>
        <taxon>Listeriaceae</taxon>
        <taxon>Listeria</taxon>
    </lineage>
</organism>
<dbReference type="KEGG" id="lmod:LMON_1258"/>
<dbReference type="EMBL" id="HG421741">
    <property type="protein sequence ID" value="CDG45116.1"/>
    <property type="molecule type" value="Genomic_DNA"/>
</dbReference>
<evidence type="ECO:0008006" key="3">
    <source>
        <dbReference type="Google" id="ProtNLM"/>
    </source>
</evidence>
<evidence type="ECO:0000313" key="2">
    <source>
        <dbReference type="Proteomes" id="UP000016703"/>
    </source>
</evidence>
<sequence>MAILKSELYAVISKKESEIRTEYLEKERQIKTDAINAFYENEELDETLELFVKQLQEIKKTASLLEPKIQSYYTPVHTIDNLDWFDDVDALKQNLGRNVWRNGKIKIFTPEVKELDYNNDKEWISRLAEFQRLTATIKANSPTKGYKLLKELGFDVSHLDPSRKPKSSVPIVLDFDTTKLGVSE</sequence>
<name>A0A3Q0NDW5_LISMG</name>
<reference evidence="1 2" key="1">
    <citation type="journal article" date="2014" name="MBio">
        <title>Comparison of widely used Listeria monocytogenes strains EGD, 10403S, and EGD-e highlights genomic variations underlying differences in pathogenicity.</title>
        <authorList>
            <person name="Becavin C."/>
            <person name="Bouchier C."/>
            <person name="Lechat P."/>
            <person name="Archambaud C."/>
            <person name="Creno S."/>
            <person name="Gouin E."/>
            <person name="Wu Z."/>
            <person name="Kuhbacher A."/>
            <person name="Brisse S."/>
            <person name="Pucciarelli M.G."/>
            <person name="Garcia-del Portillo F."/>
            <person name="Hain T."/>
            <person name="Portnoy D.A."/>
            <person name="Chakraborty T."/>
            <person name="Lecuit M."/>
            <person name="Pizarro-Cerda J."/>
            <person name="Moszer I."/>
            <person name="Bierne H."/>
            <person name="Cossart P."/>
        </authorList>
    </citation>
    <scope>NUCLEOTIDE SEQUENCE [LARGE SCALE GENOMIC DNA]</scope>
    <source>
        <strain evidence="2">EGD / Mackaness</strain>
    </source>
</reference>
<gene>
    <name evidence="1" type="ORF">LMON_1258</name>
</gene>
<protein>
    <recommendedName>
        <fullName evidence="3">Phage protein</fullName>
    </recommendedName>
</protein>
<accession>A0A3Q0NDW5</accession>